<dbReference type="AlphaFoldDB" id="A0AAE0P3A3"/>
<evidence type="ECO:0000256" key="1">
    <source>
        <dbReference type="SAM" id="SignalP"/>
    </source>
</evidence>
<evidence type="ECO:0000313" key="2">
    <source>
        <dbReference type="EMBL" id="KAK3392435.1"/>
    </source>
</evidence>
<sequence length="196" mass="22730">MSVLFFIFIMHARHQAFLSTESYVRRCDKAVHRYFIHYSLILRVETLERSFTMPQPAYAPTGQLYTTTSVDEVNKVLQVIIDNINKVDPERSHPALTEERNKIEKERKRNLTLSSSVLSNNLGDERIGDMLIDLECYIRKRSRRFQKAVTKAPGELDNLAAVLKVFNNEMVSKREELFKATLPSVVLEDLENLPEE</sequence>
<organism evidence="2 3">
    <name type="scientific">Sordaria brevicollis</name>
    <dbReference type="NCBI Taxonomy" id="83679"/>
    <lineage>
        <taxon>Eukaryota</taxon>
        <taxon>Fungi</taxon>
        <taxon>Dikarya</taxon>
        <taxon>Ascomycota</taxon>
        <taxon>Pezizomycotina</taxon>
        <taxon>Sordariomycetes</taxon>
        <taxon>Sordariomycetidae</taxon>
        <taxon>Sordariales</taxon>
        <taxon>Sordariaceae</taxon>
        <taxon>Sordaria</taxon>
    </lineage>
</organism>
<accession>A0AAE0P3A3</accession>
<proteinExistence type="predicted"/>
<feature type="signal peptide" evidence="1">
    <location>
        <begin position="1"/>
        <end position="16"/>
    </location>
</feature>
<gene>
    <name evidence="2" type="ORF">B0T20DRAFT_421135</name>
</gene>
<reference evidence="2" key="2">
    <citation type="submission" date="2023-07" db="EMBL/GenBank/DDBJ databases">
        <authorList>
            <consortium name="Lawrence Berkeley National Laboratory"/>
            <person name="Haridas S."/>
            <person name="Hensen N."/>
            <person name="Bonometti L."/>
            <person name="Westerberg I."/>
            <person name="Brannstrom I.O."/>
            <person name="Guillou S."/>
            <person name="Cros-Aarteil S."/>
            <person name="Calhoun S."/>
            <person name="Kuo A."/>
            <person name="Mondo S."/>
            <person name="Pangilinan J."/>
            <person name="Riley R."/>
            <person name="LaButti K."/>
            <person name="Andreopoulos B."/>
            <person name="Lipzen A."/>
            <person name="Chen C."/>
            <person name="Yanf M."/>
            <person name="Daum C."/>
            <person name="Ng V."/>
            <person name="Clum A."/>
            <person name="Steindorff A."/>
            <person name="Ohm R."/>
            <person name="Martin F."/>
            <person name="Silar P."/>
            <person name="Natvig D."/>
            <person name="Lalanne C."/>
            <person name="Gautier V."/>
            <person name="Ament-velasquez S.L."/>
            <person name="Kruys A."/>
            <person name="Hutchinson M.I."/>
            <person name="Powell A.J."/>
            <person name="Barry K."/>
            <person name="Miller A.N."/>
            <person name="Grigoriev I.V."/>
            <person name="Debuchy R."/>
            <person name="Gladieux P."/>
            <person name="Thoren M.H."/>
            <person name="Johannesson H."/>
        </authorList>
    </citation>
    <scope>NUCLEOTIDE SEQUENCE</scope>
    <source>
        <strain evidence="2">FGSC 1904</strain>
    </source>
</reference>
<protein>
    <submittedName>
        <fullName evidence="2">Uncharacterized protein</fullName>
    </submittedName>
</protein>
<dbReference type="Proteomes" id="UP001281003">
    <property type="component" value="Unassembled WGS sequence"/>
</dbReference>
<name>A0AAE0P3A3_SORBR</name>
<feature type="chain" id="PRO_5042292883" evidence="1">
    <location>
        <begin position="17"/>
        <end position="196"/>
    </location>
</feature>
<evidence type="ECO:0000313" key="3">
    <source>
        <dbReference type="Proteomes" id="UP001281003"/>
    </source>
</evidence>
<keyword evidence="1" id="KW-0732">Signal</keyword>
<comment type="caution">
    <text evidence="2">The sequence shown here is derived from an EMBL/GenBank/DDBJ whole genome shotgun (WGS) entry which is preliminary data.</text>
</comment>
<keyword evidence="3" id="KW-1185">Reference proteome</keyword>
<dbReference type="EMBL" id="JAUTDP010000011">
    <property type="protein sequence ID" value="KAK3392435.1"/>
    <property type="molecule type" value="Genomic_DNA"/>
</dbReference>
<reference evidence="2" key="1">
    <citation type="journal article" date="2023" name="Mol. Phylogenet. Evol.">
        <title>Genome-scale phylogeny and comparative genomics of the fungal order Sordariales.</title>
        <authorList>
            <person name="Hensen N."/>
            <person name="Bonometti L."/>
            <person name="Westerberg I."/>
            <person name="Brannstrom I.O."/>
            <person name="Guillou S."/>
            <person name="Cros-Aarteil S."/>
            <person name="Calhoun S."/>
            <person name="Haridas S."/>
            <person name="Kuo A."/>
            <person name="Mondo S."/>
            <person name="Pangilinan J."/>
            <person name="Riley R."/>
            <person name="LaButti K."/>
            <person name="Andreopoulos B."/>
            <person name="Lipzen A."/>
            <person name="Chen C."/>
            <person name="Yan M."/>
            <person name="Daum C."/>
            <person name="Ng V."/>
            <person name="Clum A."/>
            <person name="Steindorff A."/>
            <person name="Ohm R.A."/>
            <person name="Martin F."/>
            <person name="Silar P."/>
            <person name="Natvig D.O."/>
            <person name="Lalanne C."/>
            <person name="Gautier V."/>
            <person name="Ament-Velasquez S.L."/>
            <person name="Kruys A."/>
            <person name="Hutchinson M.I."/>
            <person name="Powell A.J."/>
            <person name="Barry K."/>
            <person name="Miller A.N."/>
            <person name="Grigoriev I.V."/>
            <person name="Debuchy R."/>
            <person name="Gladieux P."/>
            <person name="Hiltunen Thoren M."/>
            <person name="Johannesson H."/>
        </authorList>
    </citation>
    <scope>NUCLEOTIDE SEQUENCE</scope>
    <source>
        <strain evidence="2">FGSC 1904</strain>
    </source>
</reference>